<dbReference type="AlphaFoldDB" id="A0A9N9FP57"/>
<evidence type="ECO:0000313" key="2">
    <source>
        <dbReference type="Proteomes" id="UP000789831"/>
    </source>
</evidence>
<sequence>FLMTVFSLTLFRFQNRTATGTAFEFLEGYVNIGQPKDALELS</sequence>
<gene>
    <name evidence="1" type="ORF">AGERDE_LOCUS6690</name>
</gene>
<keyword evidence="2" id="KW-1185">Reference proteome</keyword>
<proteinExistence type="predicted"/>
<feature type="non-terminal residue" evidence="1">
    <location>
        <position position="1"/>
    </location>
</feature>
<organism evidence="1 2">
    <name type="scientific">Ambispora gerdemannii</name>
    <dbReference type="NCBI Taxonomy" id="144530"/>
    <lineage>
        <taxon>Eukaryota</taxon>
        <taxon>Fungi</taxon>
        <taxon>Fungi incertae sedis</taxon>
        <taxon>Mucoromycota</taxon>
        <taxon>Glomeromycotina</taxon>
        <taxon>Glomeromycetes</taxon>
        <taxon>Archaeosporales</taxon>
        <taxon>Ambisporaceae</taxon>
        <taxon>Ambispora</taxon>
    </lineage>
</organism>
<comment type="caution">
    <text evidence="1">The sequence shown here is derived from an EMBL/GenBank/DDBJ whole genome shotgun (WGS) entry which is preliminary data.</text>
</comment>
<protein>
    <submittedName>
        <fullName evidence="1">11447_t:CDS:1</fullName>
    </submittedName>
</protein>
<dbReference type="EMBL" id="CAJVPL010001081">
    <property type="protein sequence ID" value="CAG8551488.1"/>
    <property type="molecule type" value="Genomic_DNA"/>
</dbReference>
<reference evidence="1" key="1">
    <citation type="submission" date="2021-06" db="EMBL/GenBank/DDBJ databases">
        <authorList>
            <person name="Kallberg Y."/>
            <person name="Tangrot J."/>
            <person name="Rosling A."/>
        </authorList>
    </citation>
    <scope>NUCLEOTIDE SEQUENCE</scope>
    <source>
        <strain evidence="1">MT106</strain>
    </source>
</reference>
<accession>A0A9N9FP57</accession>
<evidence type="ECO:0000313" key="1">
    <source>
        <dbReference type="EMBL" id="CAG8551488.1"/>
    </source>
</evidence>
<dbReference type="Proteomes" id="UP000789831">
    <property type="component" value="Unassembled WGS sequence"/>
</dbReference>
<name>A0A9N9FP57_9GLOM</name>